<dbReference type="STRING" id="1123281.SAMN02745180_00513"/>
<dbReference type="AlphaFoldDB" id="A0A1M5U385"/>
<gene>
    <name evidence="3" type="ORF">SAMN02745180_00513</name>
</gene>
<dbReference type="Pfam" id="PF08346">
    <property type="entry name" value="AntA"/>
    <property type="match status" value="1"/>
</dbReference>
<dbReference type="RefSeq" id="WP_072743104.1">
    <property type="nucleotide sequence ID" value="NZ_FQXR01000003.1"/>
</dbReference>
<evidence type="ECO:0000259" key="2">
    <source>
        <dbReference type="Pfam" id="PF08346"/>
    </source>
</evidence>
<dbReference type="Proteomes" id="UP000184389">
    <property type="component" value="Unassembled WGS sequence"/>
</dbReference>
<dbReference type="EMBL" id="FQXR01000003">
    <property type="protein sequence ID" value="SHH57482.1"/>
    <property type="molecule type" value="Genomic_DNA"/>
</dbReference>
<dbReference type="InterPro" id="IPR005039">
    <property type="entry name" value="Ant_C"/>
</dbReference>
<dbReference type="GO" id="GO:0003677">
    <property type="term" value="F:DNA binding"/>
    <property type="evidence" value="ECO:0007669"/>
    <property type="project" value="InterPro"/>
</dbReference>
<feature type="domain" description="AntA/AntB antirepressor" evidence="2">
    <location>
        <begin position="17"/>
        <end position="81"/>
    </location>
</feature>
<reference evidence="3 4" key="1">
    <citation type="submission" date="2016-11" db="EMBL/GenBank/DDBJ databases">
        <authorList>
            <person name="Jaros S."/>
            <person name="Januszkiewicz K."/>
            <person name="Wedrychowicz H."/>
        </authorList>
    </citation>
    <scope>NUCLEOTIDE SEQUENCE [LARGE SCALE GENOMIC DNA]</scope>
    <source>
        <strain evidence="3 4">DSM 13106</strain>
    </source>
</reference>
<protein>
    <submittedName>
        <fullName evidence="3">Phage anti-repressor protein</fullName>
    </submittedName>
</protein>
<feature type="domain" description="Antirepressor protein C-terminal" evidence="1">
    <location>
        <begin position="132"/>
        <end position="220"/>
    </location>
</feature>
<dbReference type="OrthoDB" id="9812611at2"/>
<evidence type="ECO:0000259" key="1">
    <source>
        <dbReference type="Pfam" id="PF03374"/>
    </source>
</evidence>
<dbReference type="Pfam" id="PF03374">
    <property type="entry name" value="ANT"/>
    <property type="match status" value="1"/>
</dbReference>
<evidence type="ECO:0000313" key="4">
    <source>
        <dbReference type="Proteomes" id="UP000184389"/>
    </source>
</evidence>
<dbReference type="InterPro" id="IPR013557">
    <property type="entry name" value="AntA/B_antirep"/>
</dbReference>
<name>A0A1M5U385_9FIRM</name>
<accession>A0A1M5U385</accession>
<evidence type="ECO:0000313" key="3">
    <source>
        <dbReference type="EMBL" id="SHH57482.1"/>
    </source>
</evidence>
<sequence>MNGLIKVEIDNKGQQIISARELHGKLGINKRFSSWWENQVERLGLEENKTYCTSRYTNNNNQEFIDYVIPIDIAKHLCMVSGGEKAWRIRDYFIEVEKQWNSPESVMARALQIANVKMLDYQNKVIELSGKLEMLTHSNKLYTTTEIAKELGFRSATALNKELEKNKIQYKVNRTWVLTASYSERGYVSIKQNVLENGKVVYDRKWTETGRQFLLDIFQKKEIA</sequence>
<keyword evidence="4" id="KW-1185">Reference proteome</keyword>
<organism evidence="3 4">
    <name type="scientific">Sporanaerobacter acetigenes DSM 13106</name>
    <dbReference type="NCBI Taxonomy" id="1123281"/>
    <lineage>
        <taxon>Bacteria</taxon>
        <taxon>Bacillati</taxon>
        <taxon>Bacillota</taxon>
        <taxon>Tissierellia</taxon>
        <taxon>Tissierellales</taxon>
        <taxon>Sporanaerobacteraceae</taxon>
        <taxon>Sporanaerobacter</taxon>
    </lineage>
</organism>
<proteinExistence type="predicted"/>